<evidence type="ECO:0000313" key="6">
    <source>
        <dbReference type="EMBL" id="GMA21812.1"/>
    </source>
</evidence>
<dbReference type="PIRSF" id="PIRSF003085">
    <property type="entry name" value="CMAS"/>
    <property type="match status" value="1"/>
</dbReference>
<dbReference type="Pfam" id="PF02353">
    <property type="entry name" value="CMAS"/>
    <property type="match status" value="1"/>
</dbReference>
<dbReference type="Proteomes" id="UP001157109">
    <property type="component" value="Unassembled WGS sequence"/>
</dbReference>
<comment type="caution">
    <text evidence="6">The sequence shown here is derived from an EMBL/GenBank/DDBJ whole genome shotgun (WGS) entry which is preliminary data.</text>
</comment>
<keyword evidence="7" id="KW-1185">Reference proteome</keyword>
<evidence type="ECO:0000256" key="2">
    <source>
        <dbReference type="ARBA" id="ARBA00022603"/>
    </source>
</evidence>
<keyword evidence="5" id="KW-0443">Lipid metabolism</keyword>
<dbReference type="InterPro" id="IPR050723">
    <property type="entry name" value="CFA/CMAS"/>
</dbReference>
<keyword evidence="2" id="KW-0489">Methyltransferase</keyword>
<evidence type="ECO:0000256" key="4">
    <source>
        <dbReference type="ARBA" id="ARBA00022691"/>
    </source>
</evidence>
<dbReference type="InterPro" id="IPR029063">
    <property type="entry name" value="SAM-dependent_MTases_sf"/>
</dbReference>
<dbReference type="EMBL" id="BSUJ01000001">
    <property type="protein sequence ID" value="GMA21812.1"/>
    <property type="molecule type" value="Genomic_DNA"/>
</dbReference>
<dbReference type="RefSeq" id="WP_284285011.1">
    <property type="nucleotide sequence ID" value="NZ_BSUJ01000001.1"/>
</dbReference>
<accession>A0ABQ6HV12</accession>
<dbReference type="Gene3D" id="3.40.50.150">
    <property type="entry name" value="Vaccinia Virus protein VP39"/>
    <property type="match status" value="1"/>
</dbReference>
<reference evidence="7" key="1">
    <citation type="journal article" date="2019" name="Int. J. Syst. Evol. Microbiol.">
        <title>The Global Catalogue of Microorganisms (GCM) 10K type strain sequencing project: providing services to taxonomists for standard genome sequencing and annotation.</title>
        <authorList>
            <consortium name="The Broad Institute Genomics Platform"/>
            <consortium name="The Broad Institute Genome Sequencing Center for Infectious Disease"/>
            <person name="Wu L."/>
            <person name="Ma J."/>
        </authorList>
    </citation>
    <scope>NUCLEOTIDE SEQUENCE [LARGE SCALE GENOMIC DNA]</scope>
    <source>
        <strain evidence="7">NBRC 105830</strain>
    </source>
</reference>
<evidence type="ECO:0000256" key="3">
    <source>
        <dbReference type="ARBA" id="ARBA00022679"/>
    </source>
</evidence>
<dbReference type="CDD" id="cd02440">
    <property type="entry name" value="AdoMet_MTases"/>
    <property type="match status" value="1"/>
</dbReference>
<organism evidence="6 7">
    <name type="scientific">Arsenicicoccus piscis</name>
    <dbReference type="NCBI Taxonomy" id="673954"/>
    <lineage>
        <taxon>Bacteria</taxon>
        <taxon>Bacillati</taxon>
        <taxon>Actinomycetota</taxon>
        <taxon>Actinomycetes</taxon>
        <taxon>Micrococcales</taxon>
        <taxon>Intrasporangiaceae</taxon>
        <taxon>Arsenicicoccus</taxon>
    </lineage>
</organism>
<evidence type="ECO:0000256" key="1">
    <source>
        <dbReference type="ARBA" id="ARBA00010815"/>
    </source>
</evidence>
<evidence type="ECO:0008006" key="8">
    <source>
        <dbReference type="Google" id="ProtNLM"/>
    </source>
</evidence>
<keyword evidence="3" id="KW-0808">Transferase</keyword>
<sequence>MFAPFARTLATALPRPVLALRRLVDRAIPDEHRNTRHGARANIEAHYDLSNDLFAAFLDPSLSYSSALFDPERPFAEQDLEAAQHRKIDRILDAAEVGDGCRLLEIGSGWGELAIRAAQRGADVTSITLSAQQQRLATERIARAGLQHRARVELLDYRDVTREFDAVVSVEMIEAVGEDYWVDYFTAIDRALAPGGALVIQSILMDHRRLQATRRSYGWIQKHIFPGGLIPSTTALQEAAREGSTLELVDVFPFGAHYGETLLRWRTRFDERWPHISTLGFDEAFRRTWRFYLAYCQAGFDTGYLDVAHLTLRRPR</sequence>
<proteinExistence type="inferred from homology"/>
<dbReference type="PANTHER" id="PTHR43667:SF2">
    <property type="entry name" value="FATTY ACID C-METHYL TRANSFERASE"/>
    <property type="match status" value="1"/>
</dbReference>
<evidence type="ECO:0000256" key="5">
    <source>
        <dbReference type="ARBA" id="ARBA00023098"/>
    </source>
</evidence>
<dbReference type="PANTHER" id="PTHR43667">
    <property type="entry name" value="CYCLOPROPANE-FATTY-ACYL-PHOSPHOLIPID SYNTHASE"/>
    <property type="match status" value="1"/>
</dbReference>
<gene>
    <name evidence="6" type="ORF">GCM10025862_38330</name>
</gene>
<dbReference type="InterPro" id="IPR003333">
    <property type="entry name" value="CMAS"/>
</dbReference>
<evidence type="ECO:0000313" key="7">
    <source>
        <dbReference type="Proteomes" id="UP001157109"/>
    </source>
</evidence>
<name>A0ABQ6HV12_9MICO</name>
<keyword evidence="4" id="KW-0949">S-adenosyl-L-methionine</keyword>
<protein>
    <recommendedName>
        <fullName evidence="8">SAM-dependent methyltransferase</fullName>
    </recommendedName>
</protein>
<comment type="similarity">
    <text evidence="1">Belongs to the CFA/CMAS family.</text>
</comment>
<dbReference type="SUPFAM" id="SSF53335">
    <property type="entry name" value="S-adenosyl-L-methionine-dependent methyltransferases"/>
    <property type="match status" value="1"/>
</dbReference>